<keyword evidence="1" id="KW-0805">Transcription regulation</keyword>
<keyword evidence="2 6" id="KW-0238">DNA-binding</keyword>
<dbReference type="SMART" id="SM00345">
    <property type="entry name" value="HTH_GNTR"/>
    <property type="match status" value="1"/>
</dbReference>
<dbReference type="AlphaFoldDB" id="A0A1A9AFQ7"/>
<dbReference type="Gene3D" id="1.10.10.10">
    <property type="entry name" value="Winged helix-like DNA-binding domain superfamily/Winged helix DNA-binding domain"/>
    <property type="match status" value="1"/>
</dbReference>
<dbReference type="InterPro" id="IPR036388">
    <property type="entry name" value="WH-like_DNA-bd_sf"/>
</dbReference>
<dbReference type="InterPro" id="IPR036390">
    <property type="entry name" value="WH_DNA-bd_sf"/>
</dbReference>
<evidence type="ECO:0000256" key="3">
    <source>
        <dbReference type="ARBA" id="ARBA00023163"/>
    </source>
</evidence>
<dbReference type="PATRIC" id="fig|299146.4.peg.5999"/>
<name>A0A1A9AFQ7_9ACTN</name>
<feature type="domain" description="HTH gntR-type" evidence="5">
    <location>
        <begin position="20"/>
        <end position="88"/>
    </location>
</feature>
<dbReference type="PANTHER" id="PTHR43537:SF24">
    <property type="entry name" value="GLUCONATE OPERON TRANSCRIPTIONAL REPRESSOR"/>
    <property type="match status" value="1"/>
</dbReference>
<dbReference type="GO" id="GO:0003700">
    <property type="term" value="F:DNA-binding transcription factor activity"/>
    <property type="evidence" value="ECO:0007669"/>
    <property type="project" value="InterPro"/>
</dbReference>
<organism evidence="6 7">
    <name type="scientific">Micromonospora narathiwatensis</name>
    <dbReference type="NCBI Taxonomy" id="299146"/>
    <lineage>
        <taxon>Bacteria</taxon>
        <taxon>Bacillati</taxon>
        <taxon>Actinomycetota</taxon>
        <taxon>Actinomycetes</taxon>
        <taxon>Micromonosporales</taxon>
        <taxon>Micromonosporaceae</taxon>
        <taxon>Micromonospora</taxon>
    </lineage>
</organism>
<evidence type="ECO:0000256" key="1">
    <source>
        <dbReference type="ARBA" id="ARBA00023015"/>
    </source>
</evidence>
<dbReference type="Proteomes" id="UP000198765">
    <property type="component" value="Chromosome I"/>
</dbReference>
<proteinExistence type="predicted"/>
<evidence type="ECO:0000256" key="2">
    <source>
        <dbReference type="ARBA" id="ARBA00023125"/>
    </source>
</evidence>
<keyword evidence="3" id="KW-0804">Transcription</keyword>
<evidence type="ECO:0000259" key="5">
    <source>
        <dbReference type="PROSITE" id="PS50949"/>
    </source>
</evidence>
<dbReference type="PROSITE" id="PS50949">
    <property type="entry name" value="HTH_GNTR"/>
    <property type="match status" value="1"/>
</dbReference>
<dbReference type="SMART" id="SM00895">
    <property type="entry name" value="FCD"/>
    <property type="match status" value="1"/>
</dbReference>
<reference evidence="6 7" key="1">
    <citation type="submission" date="2016-06" db="EMBL/GenBank/DDBJ databases">
        <authorList>
            <person name="Kjaerup R.B."/>
            <person name="Dalgaard T.S."/>
            <person name="Juul-Madsen H.R."/>
        </authorList>
    </citation>
    <scope>NUCLEOTIDE SEQUENCE [LARGE SCALE GENOMIC DNA]</scope>
    <source>
        <strain evidence="6 7">DSM 45248</strain>
    </source>
</reference>
<dbReference type="CDD" id="cd07377">
    <property type="entry name" value="WHTH_GntR"/>
    <property type="match status" value="1"/>
</dbReference>
<dbReference type="InterPro" id="IPR008920">
    <property type="entry name" value="TF_FadR/GntR_C"/>
</dbReference>
<dbReference type="InterPro" id="IPR011711">
    <property type="entry name" value="GntR_C"/>
</dbReference>
<gene>
    <name evidence="6" type="ORF">GA0070621_5816</name>
</gene>
<feature type="region of interest" description="Disordered" evidence="4">
    <location>
        <begin position="1"/>
        <end position="21"/>
    </location>
</feature>
<feature type="compositionally biased region" description="Polar residues" evidence="4">
    <location>
        <begin position="1"/>
        <end position="10"/>
    </location>
</feature>
<evidence type="ECO:0000313" key="7">
    <source>
        <dbReference type="Proteomes" id="UP000198765"/>
    </source>
</evidence>
<dbReference type="SUPFAM" id="SSF46785">
    <property type="entry name" value="Winged helix' DNA-binding domain"/>
    <property type="match status" value="1"/>
</dbReference>
<dbReference type="RefSeq" id="WP_167667563.1">
    <property type="nucleotide sequence ID" value="NZ_LT594324.1"/>
</dbReference>
<dbReference type="EMBL" id="LT594324">
    <property type="protein sequence ID" value="SBT54972.1"/>
    <property type="molecule type" value="Genomic_DNA"/>
</dbReference>
<sequence length="239" mass="26003">MGTVTSSGDPTTADDKAGSGAGTRTVYDALRRLILDGELEPGTEISQPELSRRLAVSRTPLREALRLLERERLVVDTGPYRSIRVSSLSPADLDDLYALRVMGEGLAIWLTVPMLRAADIERLEQDAELSAAGDAEAHRRFHAGLRIGAGPRLAEHLEQLSDHAERYQRFFVKHEPDRAFVAAKLAEHRDIVAACAAGDRQRARELLVDHIAGTAMALLTAERHAPFTLPSAVAMAKGA</sequence>
<dbReference type="InterPro" id="IPR000524">
    <property type="entry name" value="Tscrpt_reg_HTH_GntR"/>
</dbReference>
<evidence type="ECO:0000256" key="4">
    <source>
        <dbReference type="SAM" id="MobiDB-lite"/>
    </source>
</evidence>
<evidence type="ECO:0000313" key="6">
    <source>
        <dbReference type="EMBL" id="SBT54972.1"/>
    </source>
</evidence>
<dbReference type="GO" id="GO:0003677">
    <property type="term" value="F:DNA binding"/>
    <property type="evidence" value="ECO:0007669"/>
    <property type="project" value="UniProtKB-KW"/>
</dbReference>
<dbReference type="SUPFAM" id="SSF48008">
    <property type="entry name" value="GntR ligand-binding domain-like"/>
    <property type="match status" value="1"/>
</dbReference>
<dbReference type="Pfam" id="PF00392">
    <property type="entry name" value="GntR"/>
    <property type="match status" value="1"/>
</dbReference>
<dbReference type="Gene3D" id="1.20.120.530">
    <property type="entry name" value="GntR ligand-binding domain-like"/>
    <property type="match status" value="1"/>
</dbReference>
<accession>A0A1A9AFQ7</accession>
<protein>
    <submittedName>
        <fullName evidence="6">DNA-binding transcriptional regulator, GntR family</fullName>
    </submittedName>
</protein>
<dbReference type="PANTHER" id="PTHR43537">
    <property type="entry name" value="TRANSCRIPTIONAL REGULATOR, GNTR FAMILY"/>
    <property type="match status" value="1"/>
</dbReference>
<keyword evidence="7" id="KW-1185">Reference proteome</keyword>
<dbReference type="Pfam" id="PF07729">
    <property type="entry name" value="FCD"/>
    <property type="match status" value="1"/>
</dbReference>